<reference evidence="1 2" key="1">
    <citation type="submission" date="2019-04" db="EMBL/GenBank/DDBJ databases">
        <authorList>
            <person name="Feng G."/>
            <person name="Zhang J."/>
            <person name="Zhu H."/>
        </authorList>
    </citation>
    <scope>NUCLEOTIDE SEQUENCE [LARGE SCALE GENOMIC DNA]</scope>
    <source>
        <strain evidence="1 2">92R-1</strain>
    </source>
</reference>
<comment type="caution">
    <text evidence="1">The sequence shown here is derived from an EMBL/GenBank/DDBJ whole genome shotgun (WGS) entry which is preliminary data.</text>
</comment>
<protein>
    <submittedName>
        <fullName evidence="1">Uncharacterized protein</fullName>
    </submittedName>
</protein>
<keyword evidence="2" id="KW-1185">Reference proteome</keyword>
<dbReference type="AlphaFoldDB" id="A0A4Z0NZD2"/>
<dbReference type="RefSeq" id="WP_135437099.1">
    <property type="nucleotide sequence ID" value="NZ_SRLA01000009.1"/>
</dbReference>
<dbReference type="Proteomes" id="UP000298337">
    <property type="component" value="Unassembled WGS sequence"/>
</dbReference>
<accession>A0A4Z0NZD2</accession>
<organism evidence="1 2">
    <name type="scientific">Hymenobacter fodinae</name>
    <dbReference type="NCBI Taxonomy" id="2510796"/>
    <lineage>
        <taxon>Bacteria</taxon>
        <taxon>Pseudomonadati</taxon>
        <taxon>Bacteroidota</taxon>
        <taxon>Cytophagia</taxon>
        <taxon>Cytophagales</taxon>
        <taxon>Hymenobacteraceae</taxon>
        <taxon>Hymenobacter</taxon>
    </lineage>
</organism>
<evidence type="ECO:0000313" key="1">
    <source>
        <dbReference type="EMBL" id="TGE03335.1"/>
    </source>
</evidence>
<sequence length="143" mass="15503">MTTSTFSFADLEKFQEDGPHTAASQNFNQDEIERKRRVYAQLVQTYHGIQMVDTEGCVRITLESLNHRVIVAGSLVDIFGAFVEPLLAQLAGLERQIIAMRAGLAQLNEDTGGGPLPETDAIMAACLPDAPRSLPMTPSSQAA</sequence>
<gene>
    <name evidence="1" type="ORF">EU556_25810</name>
</gene>
<proteinExistence type="predicted"/>
<name>A0A4Z0NZD2_9BACT</name>
<dbReference type="EMBL" id="SRLA01000009">
    <property type="protein sequence ID" value="TGE03335.1"/>
    <property type="molecule type" value="Genomic_DNA"/>
</dbReference>
<evidence type="ECO:0000313" key="2">
    <source>
        <dbReference type="Proteomes" id="UP000298337"/>
    </source>
</evidence>